<dbReference type="InterPro" id="IPR017911">
    <property type="entry name" value="MacB-like_ATP-bd"/>
</dbReference>
<dbReference type="GO" id="GO:0005886">
    <property type="term" value="C:plasma membrane"/>
    <property type="evidence" value="ECO:0007669"/>
    <property type="project" value="TreeGrafter"/>
</dbReference>
<dbReference type="Pfam" id="PF00005">
    <property type="entry name" value="ABC_tran"/>
    <property type="match status" value="1"/>
</dbReference>
<evidence type="ECO:0000256" key="2">
    <source>
        <dbReference type="ARBA" id="ARBA00022519"/>
    </source>
</evidence>
<accession>A0A2W5BXM0</accession>
<dbReference type="InterPro" id="IPR003439">
    <property type="entry name" value="ABC_transporter-like_ATP-bd"/>
</dbReference>
<organism evidence="7 8">
    <name type="scientific">Sphingomonas sanxanigenens</name>
    <dbReference type="NCBI Taxonomy" id="397260"/>
    <lineage>
        <taxon>Bacteria</taxon>
        <taxon>Pseudomonadati</taxon>
        <taxon>Pseudomonadota</taxon>
        <taxon>Alphaproteobacteria</taxon>
        <taxon>Sphingomonadales</taxon>
        <taxon>Sphingomonadaceae</taxon>
        <taxon>Sphingomonas</taxon>
    </lineage>
</organism>
<dbReference type="Proteomes" id="UP000249066">
    <property type="component" value="Unassembled WGS sequence"/>
</dbReference>
<dbReference type="EMBL" id="QFNN01000113">
    <property type="protein sequence ID" value="PZO87825.1"/>
    <property type="molecule type" value="Genomic_DNA"/>
</dbReference>
<protein>
    <submittedName>
        <fullName evidence="7">ABC transporter</fullName>
    </submittedName>
</protein>
<dbReference type="InterPro" id="IPR017871">
    <property type="entry name" value="ABC_transporter-like_CS"/>
</dbReference>
<dbReference type="GO" id="GO:0005524">
    <property type="term" value="F:ATP binding"/>
    <property type="evidence" value="ECO:0007669"/>
    <property type="project" value="UniProtKB-KW"/>
</dbReference>
<gene>
    <name evidence="7" type="ORF">DI623_13965</name>
</gene>
<dbReference type="GO" id="GO:0016887">
    <property type="term" value="F:ATP hydrolysis activity"/>
    <property type="evidence" value="ECO:0007669"/>
    <property type="project" value="InterPro"/>
</dbReference>
<evidence type="ECO:0000313" key="8">
    <source>
        <dbReference type="Proteomes" id="UP000249066"/>
    </source>
</evidence>
<dbReference type="CDD" id="cd03255">
    <property type="entry name" value="ABC_MJ0796_LolCDE_FtsE"/>
    <property type="match status" value="1"/>
</dbReference>
<keyword evidence="2" id="KW-0472">Membrane</keyword>
<dbReference type="GO" id="GO:0098796">
    <property type="term" value="C:membrane protein complex"/>
    <property type="evidence" value="ECO:0007669"/>
    <property type="project" value="UniProtKB-ARBA"/>
</dbReference>
<dbReference type="InterPro" id="IPR015854">
    <property type="entry name" value="ABC_transpr_LolD-like"/>
</dbReference>
<sequence>MAGEVLGVTALKRSFTQGGETIHVLRGVDLVVAPGEIVALLGPSGSGKSTLLQAVGLLEGGFGGSIRIKGEEAAKLNADGRTRVRRDALGFVYQFHHLLPDFDASENVILPQLIHGADPVAARERAAALLGALGLGHRLSHRPSQLSGGEQQRVAVARALANRPALVLADEPTGNLDEATADIVLAQFLALVREEGSAALVATHNERLAARMDRIVRLHEGLLES</sequence>
<comment type="similarity">
    <text evidence="5">Belongs to the ABC transporter superfamily. Macrolide exporter (TC 3.A.1.122) family.</text>
</comment>
<dbReference type="PROSITE" id="PS50893">
    <property type="entry name" value="ABC_TRANSPORTER_2"/>
    <property type="match status" value="1"/>
</dbReference>
<dbReference type="InterPro" id="IPR003593">
    <property type="entry name" value="AAA+_ATPase"/>
</dbReference>
<dbReference type="PANTHER" id="PTHR24220:SF689">
    <property type="entry name" value="LIPOPROTEIN-RELEASING SYSTEM ATP-BINDING PROTEIN LOLD"/>
    <property type="match status" value="1"/>
</dbReference>
<evidence type="ECO:0000256" key="3">
    <source>
        <dbReference type="ARBA" id="ARBA00022741"/>
    </source>
</evidence>
<dbReference type="PANTHER" id="PTHR24220">
    <property type="entry name" value="IMPORT ATP-BINDING PROTEIN"/>
    <property type="match status" value="1"/>
</dbReference>
<dbReference type="GO" id="GO:0022857">
    <property type="term" value="F:transmembrane transporter activity"/>
    <property type="evidence" value="ECO:0007669"/>
    <property type="project" value="TreeGrafter"/>
</dbReference>
<keyword evidence="2" id="KW-0997">Cell inner membrane</keyword>
<evidence type="ECO:0000313" key="7">
    <source>
        <dbReference type="EMBL" id="PZO87825.1"/>
    </source>
</evidence>
<reference evidence="7 8" key="1">
    <citation type="submission" date="2017-08" db="EMBL/GenBank/DDBJ databases">
        <title>Infants hospitalized years apart are colonized by the same room-sourced microbial strains.</title>
        <authorList>
            <person name="Brooks B."/>
            <person name="Olm M.R."/>
            <person name="Firek B.A."/>
            <person name="Baker R."/>
            <person name="Thomas B.C."/>
            <person name="Morowitz M.J."/>
            <person name="Banfield J.F."/>
        </authorList>
    </citation>
    <scope>NUCLEOTIDE SEQUENCE [LARGE SCALE GENOMIC DNA]</scope>
    <source>
        <strain evidence="7">S2_018_000_R2_101</strain>
    </source>
</reference>
<dbReference type="SMART" id="SM00382">
    <property type="entry name" value="AAA"/>
    <property type="match status" value="1"/>
</dbReference>
<dbReference type="GO" id="GO:0044874">
    <property type="term" value="P:lipoprotein localization to outer membrane"/>
    <property type="evidence" value="ECO:0007669"/>
    <property type="project" value="TreeGrafter"/>
</dbReference>
<keyword evidence="4" id="KW-0067">ATP-binding</keyword>
<feature type="domain" description="ABC transporter" evidence="6">
    <location>
        <begin position="6"/>
        <end position="225"/>
    </location>
</feature>
<keyword evidence="1" id="KW-0813">Transport</keyword>
<dbReference type="GO" id="GO:0089705">
    <property type="term" value="P:protein localization to outer membrane"/>
    <property type="evidence" value="ECO:0007669"/>
    <property type="project" value="TreeGrafter"/>
</dbReference>
<dbReference type="FunFam" id="3.40.50.300:FF:000032">
    <property type="entry name" value="Export ABC transporter ATP-binding protein"/>
    <property type="match status" value="1"/>
</dbReference>
<keyword evidence="3" id="KW-0547">Nucleotide-binding</keyword>
<dbReference type="SUPFAM" id="SSF52540">
    <property type="entry name" value="P-loop containing nucleoside triphosphate hydrolases"/>
    <property type="match status" value="1"/>
</dbReference>
<dbReference type="InterPro" id="IPR027417">
    <property type="entry name" value="P-loop_NTPase"/>
</dbReference>
<dbReference type="PROSITE" id="PS00211">
    <property type="entry name" value="ABC_TRANSPORTER_1"/>
    <property type="match status" value="1"/>
</dbReference>
<evidence type="ECO:0000256" key="1">
    <source>
        <dbReference type="ARBA" id="ARBA00022448"/>
    </source>
</evidence>
<evidence type="ECO:0000256" key="5">
    <source>
        <dbReference type="ARBA" id="ARBA00038388"/>
    </source>
</evidence>
<proteinExistence type="inferred from homology"/>
<dbReference type="AlphaFoldDB" id="A0A2W5BXM0"/>
<evidence type="ECO:0000256" key="4">
    <source>
        <dbReference type="ARBA" id="ARBA00022840"/>
    </source>
</evidence>
<dbReference type="Gene3D" id="3.40.50.300">
    <property type="entry name" value="P-loop containing nucleotide triphosphate hydrolases"/>
    <property type="match status" value="1"/>
</dbReference>
<evidence type="ECO:0000259" key="6">
    <source>
        <dbReference type="PROSITE" id="PS50893"/>
    </source>
</evidence>
<keyword evidence="2" id="KW-1003">Cell membrane</keyword>
<name>A0A2W5BXM0_9SPHN</name>
<comment type="caution">
    <text evidence="7">The sequence shown here is derived from an EMBL/GenBank/DDBJ whole genome shotgun (WGS) entry which is preliminary data.</text>
</comment>